<dbReference type="SUPFAM" id="SSF52540">
    <property type="entry name" value="P-loop containing nucleoside triphosphate hydrolases"/>
    <property type="match status" value="2"/>
</dbReference>
<evidence type="ECO:0000256" key="7">
    <source>
        <dbReference type="ARBA" id="ARBA00023242"/>
    </source>
</evidence>
<dbReference type="PROSITE" id="PS51204">
    <property type="entry name" value="HSA"/>
    <property type="match status" value="1"/>
</dbReference>
<feature type="region of interest" description="Disordered" evidence="9">
    <location>
        <begin position="1598"/>
        <end position="1619"/>
    </location>
</feature>
<dbReference type="InterPro" id="IPR038718">
    <property type="entry name" value="SNF2-like_sf"/>
</dbReference>
<dbReference type="InterPro" id="IPR001650">
    <property type="entry name" value="Helicase_C-like"/>
</dbReference>
<gene>
    <name evidence="14" type="ORF">DASB73_015730</name>
</gene>
<protein>
    <submittedName>
        <fullName evidence="14">Uncharacterized protein</fullName>
    </submittedName>
</protein>
<dbReference type="FunFam" id="3.40.50.10810:FF:000008">
    <property type="entry name" value="Chromatin structure-remodeling complex subunit snf21"/>
    <property type="match status" value="1"/>
</dbReference>
<evidence type="ECO:0000256" key="5">
    <source>
        <dbReference type="ARBA" id="ARBA00022840"/>
    </source>
</evidence>
<keyword evidence="5" id="KW-0067">ATP-binding</keyword>
<dbReference type="Pfam" id="PF00271">
    <property type="entry name" value="Helicase_C"/>
    <property type="match status" value="1"/>
</dbReference>
<dbReference type="InterPro" id="IPR049730">
    <property type="entry name" value="SNF2/RAD54-like_C"/>
</dbReference>
<dbReference type="InterPro" id="IPR014012">
    <property type="entry name" value="HSA_dom"/>
</dbReference>
<dbReference type="PROSITE" id="PS51194">
    <property type="entry name" value="HELICASE_CTER"/>
    <property type="match status" value="1"/>
</dbReference>
<keyword evidence="15" id="KW-1185">Reference proteome</keyword>
<dbReference type="GO" id="GO:0005634">
    <property type="term" value="C:nucleus"/>
    <property type="evidence" value="ECO:0007669"/>
    <property type="project" value="UniProtKB-SubCell"/>
</dbReference>
<dbReference type="PROSITE" id="PS50014">
    <property type="entry name" value="BROMODOMAIN_2"/>
    <property type="match status" value="1"/>
</dbReference>
<evidence type="ECO:0000256" key="4">
    <source>
        <dbReference type="ARBA" id="ARBA00022806"/>
    </source>
</evidence>
<dbReference type="PRINTS" id="PR00503">
    <property type="entry name" value="BROMODOMAIN"/>
</dbReference>
<feature type="compositionally biased region" description="Polar residues" evidence="9">
    <location>
        <begin position="82"/>
        <end position="91"/>
    </location>
</feature>
<dbReference type="InterPro" id="IPR001487">
    <property type="entry name" value="Bromodomain"/>
</dbReference>
<name>A0AAV5RGQ7_STABA</name>
<feature type="compositionally biased region" description="Low complexity" evidence="9">
    <location>
        <begin position="369"/>
        <end position="378"/>
    </location>
</feature>
<dbReference type="GO" id="GO:0004386">
    <property type="term" value="F:helicase activity"/>
    <property type="evidence" value="ECO:0007669"/>
    <property type="project" value="UniProtKB-KW"/>
</dbReference>
<dbReference type="Gene3D" id="1.20.5.170">
    <property type="match status" value="1"/>
</dbReference>
<dbReference type="Gene3D" id="3.40.50.10810">
    <property type="entry name" value="Tandem AAA-ATPase domain"/>
    <property type="match status" value="1"/>
</dbReference>
<feature type="domain" description="Helicase C-terminal" evidence="12">
    <location>
        <begin position="1350"/>
        <end position="1501"/>
    </location>
</feature>
<feature type="compositionally biased region" description="Polar residues" evidence="9">
    <location>
        <begin position="491"/>
        <end position="513"/>
    </location>
</feature>
<evidence type="ECO:0000256" key="1">
    <source>
        <dbReference type="ARBA" id="ARBA00004123"/>
    </source>
</evidence>
<comment type="subcellular location">
    <subcellularLocation>
        <location evidence="1">Nucleus</location>
    </subcellularLocation>
</comment>
<feature type="region of interest" description="Disordered" evidence="9">
    <location>
        <begin position="230"/>
        <end position="330"/>
    </location>
</feature>
<feature type="compositionally biased region" description="Polar residues" evidence="9">
    <location>
        <begin position="597"/>
        <end position="610"/>
    </location>
</feature>
<evidence type="ECO:0000313" key="15">
    <source>
        <dbReference type="Proteomes" id="UP001362899"/>
    </source>
</evidence>
<keyword evidence="6 8" id="KW-0103">Bromodomain</keyword>
<dbReference type="GO" id="GO:0010468">
    <property type="term" value="P:regulation of gene expression"/>
    <property type="evidence" value="ECO:0007669"/>
    <property type="project" value="UniProtKB-ARBA"/>
</dbReference>
<feature type="domain" description="Bromo" evidence="10">
    <location>
        <begin position="1709"/>
        <end position="1779"/>
    </location>
</feature>
<feature type="region of interest" description="Disordered" evidence="9">
    <location>
        <begin position="369"/>
        <end position="518"/>
    </location>
</feature>
<dbReference type="Gene3D" id="1.20.920.10">
    <property type="entry name" value="Bromodomain-like"/>
    <property type="match status" value="1"/>
</dbReference>
<evidence type="ECO:0000259" key="13">
    <source>
        <dbReference type="PROSITE" id="PS51204"/>
    </source>
</evidence>
<proteinExistence type="predicted"/>
<feature type="compositionally biased region" description="Polar residues" evidence="9">
    <location>
        <begin position="299"/>
        <end position="326"/>
    </location>
</feature>
<evidence type="ECO:0000256" key="9">
    <source>
        <dbReference type="SAM" id="MobiDB-lite"/>
    </source>
</evidence>
<dbReference type="FunFam" id="3.40.50.300:FF:000843">
    <property type="entry name" value="Chromatin structure-remodeling complex subunit snf21"/>
    <property type="match status" value="1"/>
</dbReference>
<dbReference type="CDD" id="cd17996">
    <property type="entry name" value="DEXHc_SMARCA2_SMARCA4"/>
    <property type="match status" value="1"/>
</dbReference>
<dbReference type="SUPFAM" id="SSF47370">
    <property type="entry name" value="Bromodomain"/>
    <property type="match status" value="1"/>
</dbReference>
<sequence length="1826" mass="205894">MSTNAEDAQRRIMAIYKRWNDLRLQFGPAASRNEEFSALSKILAQATRQNGNRGMPPFNAAAGADGMHVPPRIMTPQMPSMPVNSQQNTPQMARMSPQMGGQMSPLPQQRFNRMDTKMSPQMPSQMDPSMSTMSPHMGNMYMDGQPSNQPMGNGMDMPPQMQMGMNPQMQMQMGMNPQMQMGMGMNQQGPIQNQMGNQMNGQMGNHMNGQMGNPQMQMGQMHMREPGARMMRNNVGNAPGPLAVPAQAPASKQGSGYQMPPDAGANYPYRGKAGTSNASDAPPSVPGTPAPISGADLNDNGQNSQNLQNGPTGPNSNISQNSQAQGNAAKDAASWLNLDDMDQDISMSGLGDDLFDDTANSFLQDVEQPPLDDLLQPDLTEHPTRTGSGEGAAGITEGASLDPKTSASMDTVQSQVGPSHMQQYSQGSNIPRQTPPVAHKSPVTRNSQTPQASLTPQAPPGVPGQSGIPGRLGPQGPPGPPVSGMPGVQARQGSQGPQMTGNNFGSTPATSHVTPPRDLLSRNHQAVLTNQEQALRVMRTNASLPDALNHALFSNNGPAKDLPKLPTTQIQPEYVSQDSQQFAAGSNARISPHGIPGSTTEPQPDSTAEASTDGSGSAPSVSSVPPTPLVKHKEEIKRQHLEQHELERELGLKHMRQKQWDAQLRQEKLYQQHYLEGENNDVAFVVQGGRNISAGPRSRRIQNDESDTLNTGVYDMRTVLGFNKATNPASLIPKKIPYSEFYKHDEMLILPSLLPQGVCGQDMHRRRGLEMVELFARRREELEKKPLLTVDEEIELRRLRLAPYLRAVRGDLLSHVQYFNSVAVNRSNLVMFARMKFLTQHDAALVERFVNEQNAERRKHENFDQHARFKTLLNHRQELERQESQKRSQKARLIDSVRECHAHVEREERKRYERTAKQRLQLLRANDEDAYLRLIDQTKDARITHLLKQTNKFLSGLAEAVKNQQGVLTGSDGIEQVDSEAAKIEDNSTTSVPNDANAEDIREKVDYYEVAHRIKESVTQQPSILVGGTLKEYQLKGLQWMVSLYNNKLNGILADEMGLGKTIQSIALITYLIEIKKVRGPFLVLVPLSTLTNWDSEFDTWAPSVKKVVYRGPPSTRKQYQSQIRAVDFQVLLTTYEYVIKERALFSRINWEHMIIDEGHRMKNTQSKLSSTLAQYYRSKYRLILTGTPLQNNLPELWALLNFVLPKIFNSVKSFEEWFNTPFLQAGSTDKMDLGEEEKLLIIRRLHKVLRPFLLRRLKKDVEKDLPDKIERVVKCKMSALQQFLYRQLLGYNTSALGSAGGGIRSLSNRVMQLRKLCNHPFVFEEVERVVNPTAQNNDLLWRTAGKFELLDRILPKFSKAGHRTLIFFQMTQIMDIMEDFLRLRGIKYLRLDGMTKADMRSDLLKKFNDPNSPYFCFLLSTRAGGLGLNLQTADTVIIYDTDWNPHQDLQAQDRAHRIGQTKEVLILRLITENSIEKHILDRAQGKLDIDDKVIQAGKFDNKSTNEEQEAFLRTLLLAQESKNETQDPEFDETDDENLNLMLARSEEERQLFNQMDQERTLAERANHSPPRLFSEGELPEEYTKKSESSLLNLEQDSHIDEGGHHLRNRRFYEEENEDNRKRIKYEEEEEPIDTSKRTLTVAINVAHRNNPLPALPSDVIQAALPKPRPGRKGRPPRVKEHLTLDQREQMSQVGRQLIREIKACVDANGRHRVDLFLELPSRSLYPDYYQLIVLPICISTIAKRIGSKYYQSYEQMANDWRTMFRNARWYNAEGSIVYNDADCLEALFERKFASLVGVQAPPYFDLIGGHPEKPRNNPNVFRNNG</sequence>
<keyword evidence="4" id="KW-0347">Helicase</keyword>
<evidence type="ECO:0000256" key="6">
    <source>
        <dbReference type="ARBA" id="ARBA00023117"/>
    </source>
</evidence>
<comment type="caution">
    <text evidence="14">The sequence shown here is derived from an EMBL/GenBank/DDBJ whole genome shotgun (WGS) entry which is preliminary data.</text>
</comment>
<feature type="region of interest" description="Disordered" evidence="9">
    <location>
        <begin position="81"/>
        <end position="102"/>
    </location>
</feature>
<dbReference type="GO" id="GO:0006338">
    <property type="term" value="P:chromatin remodeling"/>
    <property type="evidence" value="ECO:0007669"/>
    <property type="project" value="UniProtKB-ARBA"/>
</dbReference>
<accession>A0AAV5RGQ7</accession>
<evidence type="ECO:0000256" key="3">
    <source>
        <dbReference type="ARBA" id="ARBA00022801"/>
    </source>
</evidence>
<evidence type="ECO:0000313" key="14">
    <source>
        <dbReference type="EMBL" id="GMM50615.1"/>
    </source>
</evidence>
<feature type="domain" description="HSA" evidence="13">
    <location>
        <begin position="847"/>
        <end position="925"/>
    </location>
</feature>
<dbReference type="Proteomes" id="UP001362899">
    <property type="component" value="Unassembled WGS sequence"/>
</dbReference>
<dbReference type="GO" id="GO:0005524">
    <property type="term" value="F:ATP binding"/>
    <property type="evidence" value="ECO:0007669"/>
    <property type="project" value="UniProtKB-KW"/>
</dbReference>
<dbReference type="GO" id="GO:0016787">
    <property type="term" value="F:hydrolase activity"/>
    <property type="evidence" value="ECO:0007669"/>
    <property type="project" value="UniProtKB-KW"/>
</dbReference>
<dbReference type="GO" id="GO:0006366">
    <property type="term" value="P:transcription by RNA polymerase II"/>
    <property type="evidence" value="ECO:0007669"/>
    <property type="project" value="UniProtKB-ARBA"/>
</dbReference>
<dbReference type="InterPro" id="IPR036427">
    <property type="entry name" value="Bromodomain-like_sf"/>
</dbReference>
<dbReference type="GO" id="GO:0140008">
    <property type="term" value="F:histone H4 reader activity"/>
    <property type="evidence" value="ECO:0007669"/>
    <property type="project" value="UniProtKB-ARBA"/>
</dbReference>
<keyword evidence="7" id="KW-0539">Nucleus</keyword>
<feature type="region of interest" description="Disordered" evidence="9">
    <location>
        <begin position="579"/>
        <end position="629"/>
    </location>
</feature>
<dbReference type="InterPro" id="IPR000330">
    <property type="entry name" value="SNF2_N"/>
</dbReference>
<dbReference type="Gene3D" id="3.40.50.300">
    <property type="entry name" value="P-loop containing nucleotide triphosphate hydrolases"/>
    <property type="match status" value="1"/>
</dbReference>
<dbReference type="PROSITE" id="PS51192">
    <property type="entry name" value="HELICASE_ATP_BIND_1"/>
    <property type="match status" value="1"/>
</dbReference>
<reference evidence="14 15" key="1">
    <citation type="journal article" date="2023" name="Elife">
        <title>Identification of key yeast species and microbe-microbe interactions impacting larval growth of Drosophila in the wild.</title>
        <authorList>
            <person name="Mure A."/>
            <person name="Sugiura Y."/>
            <person name="Maeda R."/>
            <person name="Honda K."/>
            <person name="Sakurai N."/>
            <person name="Takahashi Y."/>
            <person name="Watada M."/>
            <person name="Katoh T."/>
            <person name="Gotoh A."/>
            <person name="Gotoh Y."/>
            <person name="Taniguchi I."/>
            <person name="Nakamura K."/>
            <person name="Hayashi T."/>
            <person name="Katayama T."/>
            <person name="Uemura T."/>
            <person name="Hattori Y."/>
        </authorList>
    </citation>
    <scope>NUCLEOTIDE SEQUENCE [LARGE SCALE GENOMIC DNA]</scope>
    <source>
        <strain evidence="14 15">SB-73</strain>
    </source>
</reference>
<keyword evidence="3" id="KW-0378">Hydrolase</keyword>
<feature type="compositionally biased region" description="Polar residues" evidence="9">
    <location>
        <begin position="403"/>
        <end position="432"/>
    </location>
</feature>
<feature type="compositionally biased region" description="Low complexity" evidence="9">
    <location>
        <begin position="611"/>
        <end position="624"/>
    </location>
</feature>
<dbReference type="Pfam" id="PF00439">
    <property type="entry name" value="Bromodomain"/>
    <property type="match status" value="1"/>
</dbReference>
<dbReference type="EMBL" id="BTGC01000003">
    <property type="protein sequence ID" value="GMM50615.1"/>
    <property type="molecule type" value="Genomic_DNA"/>
</dbReference>
<evidence type="ECO:0000256" key="2">
    <source>
        <dbReference type="ARBA" id="ARBA00022741"/>
    </source>
</evidence>
<dbReference type="SMART" id="SM00297">
    <property type="entry name" value="BROMO"/>
    <property type="match status" value="1"/>
</dbReference>
<dbReference type="InterPro" id="IPR027417">
    <property type="entry name" value="P-loop_NTPase"/>
</dbReference>
<dbReference type="PROSITE" id="PS00633">
    <property type="entry name" value="BROMODOMAIN_1"/>
    <property type="match status" value="1"/>
</dbReference>
<dbReference type="InterPro" id="IPR014001">
    <property type="entry name" value="Helicase_ATP-bd"/>
</dbReference>
<dbReference type="CDD" id="cd18793">
    <property type="entry name" value="SF2_C_SNF"/>
    <property type="match status" value="1"/>
</dbReference>
<evidence type="ECO:0000259" key="11">
    <source>
        <dbReference type="PROSITE" id="PS51192"/>
    </source>
</evidence>
<dbReference type="SMART" id="SM00487">
    <property type="entry name" value="DEXDc"/>
    <property type="match status" value="1"/>
</dbReference>
<feature type="domain" description="Helicase ATP-binding" evidence="11">
    <location>
        <begin position="1042"/>
        <end position="1207"/>
    </location>
</feature>
<organism evidence="14 15">
    <name type="scientific">Starmerella bacillaris</name>
    <name type="common">Yeast</name>
    <name type="synonym">Candida zemplinina</name>
    <dbReference type="NCBI Taxonomy" id="1247836"/>
    <lineage>
        <taxon>Eukaryota</taxon>
        <taxon>Fungi</taxon>
        <taxon>Dikarya</taxon>
        <taxon>Ascomycota</taxon>
        <taxon>Saccharomycotina</taxon>
        <taxon>Dipodascomycetes</taxon>
        <taxon>Dipodascales</taxon>
        <taxon>Trichomonascaceae</taxon>
        <taxon>Starmerella</taxon>
    </lineage>
</organism>
<dbReference type="GO" id="GO:0006302">
    <property type="term" value="P:double-strand break repair"/>
    <property type="evidence" value="ECO:0007669"/>
    <property type="project" value="UniProtKB-ARBA"/>
</dbReference>
<dbReference type="PANTHER" id="PTHR10799">
    <property type="entry name" value="SNF2/RAD54 HELICASE FAMILY"/>
    <property type="match status" value="1"/>
</dbReference>
<keyword evidence="2" id="KW-0547">Nucleotide-binding</keyword>
<evidence type="ECO:0000259" key="10">
    <source>
        <dbReference type="PROSITE" id="PS50014"/>
    </source>
</evidence>
<dbReference type="InterPro" id="IPR018359">
    <property type="entry name" value="Bromodomain_CS"/>
</dbReference>
<dbReference type="Pfam" id="PF00176">
    <property type="entry name" value="SNF2-rel_dom"/>
    <property type="match status" value="1"/>
</dbReference>
<evidence type="ECO:0000256" key="8">
    <source>
        <dbReference type="PROSITE-ProRule" id="PRU00035"/>
    </source>
</evidence>
<evidence type="ECO:0000259" key="12">
    <source>
        <dbReference type="PROSITE" id="PS51194"/>
    </source>
</evidence>
<dbReference type="SMART" id="SM00490">
    <property type="entry name" value="HELICc"/>
    <property type="match status" value="1"/>
</dbReference>
<feature type="compositionally biased region" description="Polar residues" evidence="9">
    <location>
        <begin position="443"/>
        <end position="456"/>
    </location>
</feature>